<keyword evidence="3" id="KW-0812">Transmembrane</keyword>
<dbReference type="Pfam" id="PF03816">
    <property type="entry name" value="LytR_cpsA_psr"/>
    <property type="match status" value="1"/>
</dbReference>
<comment type="similarity">
    <text evidence="1">Belongs to the LytR/CpsA/Psr (LCP) family.</text>
</comment>
<feature type="transmembrane region" description="Helical" evidence="3">
    <location>
        <begin position="18"/>
        <end position="38"/>
    </location>
</feature>
<accession>A0A923RSK0</accession>
<feature type="domain" description="Cell envelope-related transcriptional attenuator" evidence="4">
    <location>
        <begin position="91"/>
        <end position="249"/>
    </location>
</feature>
<gene>
    <name evidence="5" type="ORF">H8S17_01215</name>
</gene>
<evidence type="ECO:0000313" key="5">
    <source>
        <dbReference type="EMBL" id="MBC5712840.1"/>
    </source>
</evidence>
<name>A0A923RSK0_9FIRM</name>
<keyword evidence="3" id="KW-1133">Transmembrane helix</keyword>
<keyword evidence="3" id="KW-0472">Membrane</keyword>
<dbReference type="PANTHER" id="PTHR33392:SF6">
    <property type="entry name" value="POLYISOPRENYL-TEICHOIC ACID--PEPTIDOGLYCAN TEICHOIC ACID TRANSFERASE TAGU"/>
    <property type="match status" value="1"/>
</dbReference>
<proteinExistence type="inferred from homology"/>
<dbReference type="NCBIfam" id="TIGR00350">
    <property type="entry name" value="lytR_cpsA_psr"/>
    <property type="match status" value="1"/>
</dbReference>
<dbReference type="InterPro" id="IPR050922">
    <property type="entry name" value="LytR/CpsA/Psr_CW_biosynth"/>
</dbReference>
<evidence type="ECO:0000256" key="3">
    <source>
        <dbReference type="SAM" id="Phobius"/>
    </source>
</evidence>
<evidence type="ECO:0000256" key="1">
    <source>
        <dbReference type="ARBA" id="ARBA00006068"/>
    </source>
</evidence>
<feature type="region of interest" description="Disordered" evidence="2">
    <location>
        <begin position="354"/>
        <end position="384"/>
    </location>
</feature>
<sequence>MSTNTRNTRRRKKKKNKVILFAVEIIVLVALLIGLLVYSKLNKVESGTGNIDKDEVNIELDSQTAEALEGFTNIALFGLDNRQTGNYDGGNSDTIMIASIDNDTKQVKLISVYRDTFLNVKDDTYAKINSAYAYGGPKNAIAALNKNLNLDIVNYVAVDFGAVVEAIDLLDGIELTLTDQEVQIMNDNYIDEINKVTGHKSGKLSSGGTYTVDGVQALAYCRIRYTAGDDFKRTERQRTVLTKMIEKAQGSSISTVSSLIDSMLGDISTSFTGKELLALVSSVMDYKLADTHGWPFELCTGSYGSKGSLVVATDLETNVKELHEYLFGEKNDISNTVTGISDYIINYTGCTTSATSRTDNPLTGDDNTSTTDTQNMLPDDNAAE</sequence>
<dbReference type="Proteomes" id="UP000606720">
    <property type="component" value="Unassembled WGS sequence"/>
</dbReference>
<keyword evidence="6" id="KW-1185">Reference proteome</keyword>
<evidence type="ECO:0000313" key="6">
    <source>
        <dbReference type="Proteomes" id="UP000606720"/>
    </source>
</evidence>
<dbReference type="EMBL" id="JACOPH010000001">
    <property type="protein sequence ID" value="MBC5712840.1"/>
    <property type="molecule type" value="Genomic_DNA"/>
</dbReference>
<dbReference type="Gene3D" id="3.40.630.190">
    <property type="entry name" value="LCP protein"/>
    <property type="match status" value="1"/>
</dbReference>
<feature type="compositionally biased region" description="Polar residues" evidence="2">
    <location>
        <begin position="354"/>
        <end position="376"/>
    </location>
</feature>
<evidence type="ECO:0000259" key="4">
    <source>
        <dbReference type="Pfam" id="PF03816"/>
    </source>
</evidence>
<dbReference type="RefSeq" id="WP_186865885.1">
    <property type="nucleotide sequence ID" value="NZ_JACOPH010000001.1"/>
</dbReference>
<evidence type="ECO:0000256" key="2">
    <source>
        <dbReference type="SAM" id="MobiDB-lite"/>
    </source>
</evidence>
<comment type="caution">
    <text evidence="5">The sequence shown here is derived from an EMBL/GenBank/DDBJ whole genome shotgun (WGS) entry which is preliminary data.</text>
</comment>
<dbReference type="AlphaFoldDB" id="A0A923RSK0"/>
<dbReference type="PANTHER" id="PTHR33392">
    <property type="entry name" value="POLYISOPRENYL-TEICHOIC ACID--PEPTIDOGLYCAN TEICHOIC ACID TRANSFERASE TAGU"/>
    <property type="match status" value="1"/>
</dbReference>
<protein>
    <submittedName>
        <fullName evidence="5">LCP family protein</fullName>
    </submittedName>
</protein>
<organism evidence="5 6">
    <name type="scientific">Roseburia zhanii</name>
    <dbReference type="NCBI Taxonomy" id="2763064"/>
    <lineage>
        <taxon>Bacteria</taxon>
        <taxon>Bacillati</taxon>
        <taxon>Bacillota</taxon>
        <taxon>Clostridia</taxon>
        <taxon>Lachnospirales</taxon>
        <taxon>Lachnospiraceae</taxon>
        <taxon>Roseburia</taxon>
    </lineage>
</organism>
<reference evidence="5" key="1">
    <citation type="submission" date="2020-08" db="EMBL/GenBank/DDBJ databases">
        <title>Genome public.</title>
        <authorList>
            <person name="Liu C."/>
            <person name="Sun Q."/>
        </authorList>
    </citation>
    <scope>NUCLEOTIDE SEQUENCE</scope>
    <source>
        <strain evidence="5">BX1005</strain>
    </source>
</reference>
<dbReference type="InterPro" id="IPR004474">
    <property type="entry name" value="LytR_CpsA_psr"/>
</dbReference>